<protein>
    <submittedName>
        <fullName evidence="1">Uncharacterized protein</fullName>
    </submittedName>
</protein>
<dbReference type="InParanoid" id="Q8A6I1"/>
<reference evidence="1 2" key="1">
    <citation type="journal article" date="2003" name="Science">
        <title>A genomic view of the human-Bacteroides thetaiotaomicron symbiosis.</title>
        <authorList>
            <person name="Xu J."/>
            <person name="Bjursell M.K."/>
            <person name="Himrod J."/>
            <person name="Deng S."/>
            <person name="Carmichael L.K."/>
            <person name="Chiang H.C."/>
            <person name="Hooper L.V."/>
            <person name="Gordon J.I."/>
        </authorList>
    </citation>
    <scope>NUCLEOTIDE SEQUENCE [LARGE SCALE GENOMIC DNA]</scope>
    <source>
        <strain evidence="2">ATCC 29148 / DSM 2079 / JCM 5827 / CCUG 10774 / NCTC 10582 / VPI-5482 / E50</strain>
    </source>
</reference>
<evidence type="ECO:0000313" key="2">
    <source>
        <dbReference type="Proteomes" id="UP000001414"/>
    </source>
</evidence>
<evidence type="ECO:0000313" key="1">
    <source>
        <dbReference type="EMBL" id="AAO77010.1"/>
    </source>
</evidence>
<dbReference type="PaxDb" id="226186-BT_1903"/>
<accession>Q8A6I1</accession>
<reference evidence="1 2" key="2">
    <citation type="journal article" date="2009" name="Proc. Natl. Acad. Sci. U.S.A.">
        <title>Characterizing a model human gut microbiota composed of members of its two dominant bacterial phyla.</title>
        <authorList>
            <person name="Mahowald M.A."/>
            <person name="Rey F.E."/>
            <person name="Seedorf H."/>
            <person name="Turnbaugh P.J."/>
            <person name="Fulton R.S."/>
            <person name="Wollam A."/>
            <person name="Shah N."/>
            <person name="Wang C."/>
            <person name="Magrini V."/>
            <person name="Wilson R.K."/>
            <person name="Cantarel B.L."/>
            <person name="Coutinho P.M."/>
            <person name="Henrissat B."/>
            <person name="Crock L.W."/>
            <person name="Russell A."/>
            <person name="Verberkmoes N.C."/>
            <person name="Hettich R.L."/>
            <person name="Gordon J.I."/>
        </authorList>
    </citation>
    <scope>NUCLEOTIDE SEQUENCE [LARGE SCALE GENOMIC DNA]</scope>
    <source>
        <strain evidence="2">ATCC 29148 / DSM 2079 / JCM 5827 / CCUG 10774 / NCTC 10582 / VPI-5482 / E50</strain>
    </source>
</reference>
<dbReference type="EMBL" id="AE015928">
    <property type="protein sequence ID" value="AAO77010.1"/>
    <property type="molecule type" value="Genomic_DNA"/>
</dbReference>
<keyword evidence="2" id="KW-1185">Reference proteome</keyword>
<sequence>MFTNSILYYPKLKGKVLSSDKAINPFFRWIQILFSLASQPAANAVLSTLRFNLLANSGIEISPISFRAHQTLPALFPTTLLSMAILY</sequence>
<gene>
    <name evidence="1" type="ordered locus">BT_1903</name>
</gene>
<dbReference type="HOGENOM" id="CLU_2476997_0_0_10"/>
<dbReference type="AlphaFoldDB" id="Q8A6I1"/>
<name>Q8A6I1_BACTN</name>
<dbReference type="Proteomes" id="UP000001414">
    <property type="component" value="Chromosome"/>
</dbReference>
<dbReference type="KEGG" id="bth:BT_1903"/>
<organism evidence="1 2">
    <name type="scientific">Bacteroides thetaiotaomicron (strain ATCC 29148 / DSM 2079 / JCM 5827 / CCUG 10774 / NCTC 10582 / VPI-5482 / E50)</name>
    <dbReference type="NCBI Taxonomy" id="226186"/>
    <lineage>
        <taxon>Bacteria</taxon>
        <taxon>Pseudomonadati</taxon>
        <taxon>Bacteroidota</taxon>
        <taxon>Bacteroidia</taxon>
        <taxon>Bacteroidales</taxon>
        <taxon>Bacteroidaceae</taxon>
        <taxon>Bacteroides</taxon>
    </lineage>
</organism>
<proteinExistence type="predicted"/>
<dbReference type="STRING" id="226186.BT_1903"/>
<dbReference type="EnsemblBacteria" id="AAO77010">
    <property type="protein sequence ID" value="AAO77010"/>
    <property type="gene ID" value="BT_1903"/>
</dbReference>